<dbReference type="InterPro" id="IPR013328">
    <property type="entry name" value="6PGD_dom2"/>
</dbReference>
<comment type="caution">
    <text evidence="6">The sequence shown here is derived from an EMBL/GenBank/DDBJ whole genome shotgun (WGS) entry which is preliminary data.</text>
</comment>
<feature type="domain" description="6-phosphogluconate dehydrogenase NADP-binding" evidence="4">
    <location>
        <begin position="13"/>
        <end position="161"/>
    </location>
</feature>
<proteinExistence type="inferred from homology"/>
<keyword evidence="3" id="KW-1133">Transmembrane helix</keyword>
<dbReference type="PIRSF" id="PIRSF000103">
    <property type="entry name" value="HIBADH"/>
    <property type="match status" value="1"/>
</dbReference>
<evidence type="ECO:0000259" key="5">
    <source>
        <dbReference type="Pfam" id="PF21761"/>
    </source>
</evidence>
<dbReference type="PANTHER" id="PTHR43580">
    <property type="entry name" value="OXIDOREDUCTASE GLYR1-RELATED"/>
    <property type="match status" value="1"/>
</dbReference>
<organism evidence="6 7">
    <name type="scientific">Streptomyces luteolus</name>
    <dbReference type="NCBI Taxonomy" id="3043615"/>
    <lineage>
        <taxon>Bacteria</taxon>
        <taxon>Bacillati</taxon>
        <taxon>Actinomycetota</taxon>
        <taxon>Actinomycetes</taxon>
        <taxon>Kitasatosporales</taxon>
        <taxon>Streptomycetaceae</taxon>
        <taxon>Streptomyces</taxon>
    </lineage>
</organism>
<keyword evidence="3" id="KW-0812">Transmembrane</keyword>
<reference evidence="6 7" key="1">
    <citation type="submission" date="2023-05" db="EMBL/GenBank/DDBJ databases">
        <title>Draft genome sequence of Streptomyces sp. B-S-A12 isolated from a cave soil in Thailand.</title>
        <authorList>
            <person name="Chamroensaksri N."/>
            <person name="Muangham S."/>
        </authorList>
    </citation>
    <scope>NUCLEOTIDE SEQUENCE [LARGE SCALE GENOMIC DNA]</scope>
    <source>
        <strain evidence="6 7">B-S-A12</strain>
    </source>
</reference>
<dbReference type="Pfam" id="PF21761">
    <property type="entry name" value="RedAm-like_C"/>
    <property type="match status" value="1"/>
</dbReference>
<keyword evidence="3" id="KW-0472">Membrane</keyword>
<evidence type="ECO:0000256" key="3">
    <source>
        <dbReference type="SAM" id="Phobius"/>
    </source>
</evidence>
<accession>A0ABT6T5E7</accession>
<dbReference type="InterPro" id="IPR006115">
    <property type="entry name" value="6PGDH_NADP-bd"/>
</dbReference>
<dbReference type="EMBL" id="JASCIS010000048">
    <property type="protein sequence ID" value="MDI3423096.1"/>
    <property type="molecule type" value="Genomic_DNA"/>
</dbReference>
<keyword evidence="7" id="KW-1185">Reference proteome</keyword>
<dbReference type="InterPro" id="IPR036291">
    <property type="entry name" value="NAD(P)-bd_dom_sf"/>
</dbReference>
<evidence type="ECO:0000313" key="6">
    <source>
        <dbReference type="EMBL" id="MDI3423096.1"/>
    </source>
</evidence>
<evidence type="ECO:0000256" key="1">
    <source>
        <dbReference type="ARBA" id="ARBA00009080"/>
    </source>
</evidence>
<comment type="similarity">
    <text evidence="1">Belongs to the HIBADH-related family.</text>
</comment>
<evidence type="ECO:0000256" key="2">
    <source>
        <dbReference type="ARBA" id="ARBA00023002"/>
    </source>
</evidence>
<dbReference type="Pfam" id="PF03446">
    <property type="entry name" value="NAD_binding_2"/>
    <property type="match status" value="1"/>
</dbReference>
<dbReference type="PANTHER" id="PTHR43580:SF2">
    <property type="entry name" value="CYTOKINE-LIKE NUCLEAR FACTOR N-PAC"/>
    <property type="match status" value="1"/>
</dbReference>
<name>A0ABT6T5E7_9ACTN</name>
<keyword evidence="2" id="KW-0560">Oxidoreductase</keyword>
<sequence>MNEPAEKTGQLNQVSLLGLGAMGSVLASTLLGAGLSVTVWNRTPGRATALVAQGARAVDPVREAVAASPVVVACLFDHASVQETLGPVAEELRGRTLVNVTTTTPNESRALASWAAEHGIDYLDGAIMAVPAMIGSRDGQIFYSGSRAAYDALLPTFDLWAPSEFHGADAGRAALVDLAMLSGMYQMFAGFFHGAAMAASAGMSASEFAARQAPFLSAMTHELAALAKVVDDGDYTVPGQQSLEFSDLSHLVRASEEEGVDPAPVAAVQTLISREIAAGHGSEGFARIYAGLRAGAATAAATTNEGDPA</sequence>
<gene>
    <name evidence="6" type="ORF">QIT00_31905</name>
</gene>
<dbReference type="InterPro" id="IPR048666">
    <property type="entry name" value="RedAm-like_C"/>
</dbReference>
<dbReference type="Gene3D" id="3.40.50.720">
    <property type="entry name" value="NAD(P)-binding Rossmann-like Domain"/>
    <property type="match status" value="1"/>
</dbReference>
<evidence type="ECO:0000259" key="4">
    <source>
        <dbReference type="Pfam" id="PF03446"/>
    </source>
</evidence>
<evidence type="ECO:0000313" key="7">
    <source>
        <dbReference type="Proteomes" id="UP001237105"/>
    </source>
</evidence>
<dbReference type="InterPro" id="IPR015815">
    <property type="entry name" value="HIBADH-related"/>
</dbReference>
<dbReference type="InterPro" id="IPR051265">
    <property type="entry name" value="HIBADH-related_NP60_sf"/>
</dbReference>
<feature type="domain" description="NADPH-dependent reductive aminase-like C-terminal" evidence="5">
    <location>
        <begin position="169"/>
        <end position="293"/>
    </location>
</feature>
<dbReference type="Gene3D" id="1.10.1040.10">
    <property type="entry name" value="N-(1-d-carboxylethyl)-l-norvaline Dehydrogenase, domain 2"/>
    <property type="match status" value="1"/>
</dbReference>
<feature type="transmembrane region" description="Helical" evidence="3">
    <location>
        <begin position="16"/>
        <end position="40"/>
    </location>
</feature>
<dbReference type="SUPFAM" id="SSF51735">
    <property type="entry name" value="NAD(P)-binding Rossmann-fold domains"/>
    <property type="match status" value="1"/>
</dbReference>
<protein>
    <submittedName>
        <fullName evidence="6">NAD(P)-binding domain-containing protein</fullName>
    </submittedName>
</protein>
<dbReference type="RefSeq" id="WP_282538949.1">
    <property type="nucleotide sequence ID" value="NZ_JASCIS010000048.1"/>
</dbReference>
<dbReference type="Proteomes" id="UP001237105">
    <property type="component" value="Unassembled WGS sequence"/>
</dbReference>